<reference evidence="1 2" key="1">
    <citation type="submission" date="2013-02" db="EMBL/GenBank/DDBJ databases">
        <title>The Genome Sequence of Acinetobacter guillouiae NIPH 991.</title>
        <authorList>
            <consortium name="The Broad Institute Genome Sequencing Platform"/>
            <consortium name="The Broad Institute Genome Sequencing Center for Infectious Disease"/>
            <person name="Cerqueira G."/>
            <person name="Feldgarden M."/>
            <person name="Courvalin P."/>
            <person name="Perichon B."/>
            <person name="Grillot-Courvalin C."/>
            <person name="Clermont D."/>
            <person name="Rocha E."/>
            <person name="Yoon E.-J."/>
            <person name="Nemec A."/>
            <person name="Walker B."/>
            <person name="Young S.K."/>
            <person name="Zeng Q."/>
            <person name="Gargeya S."/>
            <person name="Fitzgerald M."/>
            <person name="Haas B."/>
            <person name="Abouelleil A."/>
            <person name="Alvarado L."/>
            <person name="Arachchi H.M."/>
            <person name="Berlin A.M."/>
            <person name="Chapman S.B."/>
            <person name="Dewar J."/>
            <person name="Goldberg J."/>
            <person name="Griggs A."/>
            <person name="Gujja S."/>
            <person name="Hansen M."/>
            <person name="Howarth C."/>
            <person name="Imamovic A."/>
            <person name="Larimer J."/>
            <person name="McCowan C."/>
            <person name="Murphy C."/>
            <person name="Neiman D."/>
            <person name="Pearson M."/>
            <person name="Priest M."/>
            <person name="Roberts A."/>
            <person name="Saif S."/>
            <person name="Shea T."/>
            <person name="Sisk P."/>
            <person name="Sykes S."/>
            <person name="Wortman J."/>
            <person name="Nusbaum C."/>
            <person name="Birren B."/>
        </authorList>
    </citation>
    <scope>NUCLEOTIDE SEQUENCE [LARGE SCALE GENOMIC DNA]</scope>
    <source>
        <strain evidence="1 2">NIPH 991</strain>
    </source>
</reference>
<evidence type="ECO:0000313" key="1">
    <source>
        <dbReference type="EMBL" id="ENV19214.1"/>
    </source>
</evidence>
<keyword evidence="2" id="KW-1185">Reference proteome</keyword>
<gene>
    <name evidence="1" type="ORF">F964_00312</name>
</gene>
<name>N8YCY8_ACIGI</name>
<dbReference type="RefSeq" id="WP_004816936.1">
    <property type="nucleotide sequence ID" value="NZ_KB849454.1"/>
</dbReference>
<evidence type="ECO:0000313" key="2">
    <source>
        <dbReference type="Proteomes" id="UP000013148"/>
    </source>
</evidence>
<proteinExistence type="predicted"/>
<protein>
    <submittedName>
        <fullName evidence="1">Uncharacterized protein</fullName>
    </submittedName>
</protein>
<accession>N8YCY8</accession>
<dbReference type="AlphaFoldDB" id="N8YCY8"/>
<organism evidence="1 2">
    <name type="scientific">Acinetobacter guillouiae NIPH 991</name>
    <dbReference type="NCBI Taxonomy" id="1217656"/>
    <lineage>
        <taxon>Bacteria</taxon>
        <taxon>Pseudomonadati</taxon>
        <taxon>Pseudomonadota</taxon>
        <taxon>Gammaproteobacteria</taxon>
        <taxon>Moraxellales</taxon>
        <taxon>Moraxellaceae</taxon>
        <taxon>Acinetobacter</taxon>
    </lineage>
</organism>
<comment type="caution">
    <text evidence="1">The sequence shown here is derived from an EMBL/GenBank/DDBJ whole genome shotgun (WGS) entry which is preliminary data.</text>
</comment>
<sequence>MLTKPTQSFLLEITEKSDQEFQDGGITFEYKYAHRLAHTVFDHNFLKTTADIREFNDKEVQQIECFFTTSLSLKQKDTELKSKEFIQLLKQDFSDYYRQISSFNSDGYSIDIVIHFIKDNDFHELNLFWSMD</sequence>
<dbReference type="HOGENOM" id="CLU_1912523_0_0_6"/>
<dbReference type="EMBL" id="APPJ01000001">
    <property type="protein sequence ID" value="ENV19214.1"/>
    <property type="molecule type" value="Genomic_DNA"/>
</dbReference>
<dbReference type="Proteomes" id="UP000013148">
    <property type="component" value="Unassembled WGS sequence"/>
</dbReference>